<evidence type="ECO:0000313" key="7">
    <source>
        <dbReference type="EMBL" id="KPQ09979.1"/>
    </source>
</evidence>
<evidence type="ECO:0000256" key="1">
    <source>
        <dbReference type="ARBA" id="ARBA00004651"/>
    </source>
</evidence>
<comment type="subcellular location">
    <subcellularLocation>
        <location evidence="1">Cell membrane</location>
        <topology evidence="1">Multi-pass membrane protein</topology>
    </subcellularLocation>
</comment>
<dbReference type="Proteomes" id="UP000182800">
    <property type="component" value="Unassembled WGS sequence"/>
</dbReference>
<feature type="transmembrane region" description="Helical" evidence="6">
    <location>
        <begin position="75"/>
        <end position="95"/>
    </location>
</feature>
<reference evidence="7 9" key="1">
    <citation type="submission" date="2015-09" db="EMBL/GenBank/DDBJ databases">
        <title>Identification and resolution of microdiversity through metagenomic sequencing of parallel consortia.</title>
        <authorList>
            <person name="Nelson W.C."/>
            <person name="Romine M.F."/>
            <person name="Lindemann S.R."/>
        </authorList>
    </citation>
    <scope>NUCLEOTIDE SEQUENCE [LARGE SCALE GENOMIC DNA]</scope>
    <source>
        <strain evidence="7">HL-109</strain>
    </source>
</reference>
<evidence type="ECO:0000256" key="6">
    <source>
        <dbReference type="SAM" id="Phobius"/>
    </source>
</evidence>
<evidence type="ECO:0000313" key="8">
    <source>
        <dbReference type="EMBL" id="SCC80830.1"/>
    </source>
</evidence>
<dbReference type="GO" id="GO:0015171">
    <property type="term" value="F:amino acid transmembrane transporter activity"/>
    <property type="evidence" value="ECO:0007669"/>
    <property type="project" value="TreeGrafter"/>
</dbReference>
<sequence>MPSEIDFAGIGAFAAALFIAAASPGPGVAALLARVLGRGPRGAFAFTFGLAFGDVIWLAFAMAGLIALAQSFAGLFLVVKYAGAAYLAYLAWRLWTAPVSGRDIHADTRRESPVKLFLAGLAVTMGNPKVMVFYVALVPLIFDPTRLGLTGFVLASLVALAVLAVVFGIYIGLAARARRLFTSPRALRLVNRGSGTVMAGAAITIATR</sequence>
<dbReference type="GO" id="GO:0005886">
    <property type="term" value="C:plasma membrane"/>
    <property type="evidence" value="ECO:0007669"/>
    <property type="project" value="UniProtKB-SubCell"/>
</dbReference>
<feature type="transmembrane region" description="Helical" evidence="6">
    <location>
        <begin position="44"/>
        <end position="69"/>
    </location>
</feature>
<dbReference type="Proteomes" id="UP000050497">
    <property type="component" value="Unassembled WGS sequence"/>
</dbReference>
<evidence type="ECO:0000256" key="5">
    <source>
        <dbReference type="ARBA" id="ARBA00023136"/>
    </source>
</evidence>
<dbReference type="EMBL" id="FMBM01000002">
    <property type="protein sequence ID" value="SCC80830.1"/>
    <property type="molecule type" value="Genomic_DNA"/>
</dbReference>
<dbReference type="PATRIC" id="fig|1653334.4.peg.137"/>
<dbReference type="EMBL" id="LJSX01000020">
    <property type="protein sequence ID" value="KPQ09979.1"/>
    <property type="molecule type" value="Genomic_DNA"/>
</dbReference>
<keyword evidence="2" id="KW-1003">Cell membrane</keyword>
<keyword evidence="10" id="KW-1185">Reference proteome</keyword>
<keyword evidence="5 6" id="KW-0472">Membrane</keyword>
<reference evidence="8 10" key="2">
    <citation type="submission" date="2016-08" db="EMBL/GenBank/DDBJ databases">
        <authorList>
            <person name="Varghese N."/>
            <person name="Submissions Spin"/>
        </authorList>
    </citation>
    <scope>NUCLEOTIDE SEQUENCE [LARGE SCALE GENOMIC DNA]</scope>
    <source>
        <strain evidence="8 10">HL-109</strain>
    </source>
</reference>
<dbReference type="Pfam" id="PF01810">
    <property type="entry name" value="LysE"/>
    <property type="match status" value="1"/>
</dbReference>
<name>A0A0P7ZYF8_9HYPH</name>
<evidence type="ECO:0000256" key="4">
    <source>
        <dbReference type="ARBA" id="ARBA00022989"/>
    </source>
</evidence>
<gene>
    <name evidence="8" type="ORF">GA0071312_1758</name>
    <name evidence="7" type="ORF">HLUCCO17_12800</name>
</gene>
<feature type="transmembrane region" description="Helical" evidence="6">
    <location>
        <begin position="116"/>
        <end position="142"/>
    </location>
</feature>
<proteinExistence type="predicted"/>
<dbReference type="AlphaFoldDB" id="A0A0P7ZYF8"/>
<feature type="transmembrane region" description="Helical" evidence="6">
    <location>
        <begin position="148"/>
        <end position="175"/>
    </location>
</feature>
<keyword evidence="3 6" id="KW-0812">Transmembrane</keyword>
<evidence type="ECO:0000256" key="2">
    <source>
        <dbReference type="ARBA" id="ARBA00022475"/>
    </source>
</evidence>
<dbReference type="PANTHER" id="PTHR30086:SF20">
    <property type="entry name" value="ARGININE EXPORTER PROTEIN ARGO-RELATED"/>
    <property type="match status" value="1"/>
</dbReference>
<comment type="caution">
    <text evidence="7">The sequence shown here is derived from an EMBL/GenBank/DDBJ whole genome shotgun (WGS) entry which is preliminary data.</text>
</comment>
<dbReference type="PANTHER" id="PTHR30086">
    <property type="entry name" value="ARGININE EXPORTER PROTEIN ARGO"/>
    <property type="match status" value="1"/>
</dbReference>
<protein>
    <submittedName>
        <fullName evidence="7">RhtB family transporter</fullName>
    </submittedName>
    <submittedName>
        <fullName evidence="8">Threonine/homoserine/homoserine lactone efflux protein</fullName>
    </submittedName>
</protein>
<accession>A0A0P7ZYF8</accession>
<evidence type="ECO:0000256" key="3">
    <source>
        <dbReference type="ARBA" id="ARBA00022692"/>
    </source>
</evidence>
<feature type="transmembrane region" description="Helical" evidence="6">
    <location>
        <begin position="12"/>
        <end position="32"/>
    </location>
</feature>
<evidence type="ECO:0000313" key="10">
    <source>
        <dbReference type="Proteomes" id="UP000182800"/>
    </source>
</evidence>
<keyword evidence="4 6" id="KW-1133">Transmembrane helix</keyword>
<dbReference type="STRING" id="1653334.GA0071312_1758"/>
<organism evidence="7 9">
    <name type="scientific">Saliniramus fredricksonii</name>
    <dbReference type="NCBI Taxonomy" id="1653334"/>
    <lineage>
        <taxon>Bacteria</taxon>
        <taxon>Pseudomonadati</taxon>
        <taxon>Pseudomonadota</taxon>
        <taxon>Alphaproteobacteria</taxon>
        <taxon>Hyphomicrobiales</taxon>
        <taxon>Salinarimonadaceae</taxon>
        <taxon>Saliniramus</taxon>
    </lineage>
</organism>
<dbReference type="InterPro" id="IPR001123">
    <property type="entry name" value="LeuE-type"/>
</dbReference>
<evidence type="ECO:0000313" key="9">
    <source>
        <dbReference type="Proteomes" id="UP000050497"/>
    </source>
</evidence>